<evidence type="ECO:0008006" key="5">
    <source>
        <dbReference type="Google" id="ProtNLM"/>
    </source>
</evidence>
<dbReference type="Proteomes" id="UP000290588">
    <property type="component" value="Unassembled WGS sequence"/>
</dbReference>
<dbReference type="OrthoDB" id="5366015at2"/>
<evidence type="ECO:0000313" key="3">
    <source>
        <dbReference type="Proteomes" id="UP000262582"/>
    </source>
</evidence>
<dbReference type="AlphaFoldDB" id="A0A347U6J6"/>
<sequence length="83" mass="9322">MESNINSFGTDLICPICGASYQNQKKGRTKDYCSDNCRDVNKFLSAFETRLLKVGFKGSYSNSMKSRLFLLANNLHCVSKKKG</sequence>
<name>A0A347U6J6_9BACT</name>
<accession>A0A347U6J6</accession>
<dbReference type="RefSeq" id="WP_118916701.1">
    <property type="nucleotide sequence ID" value="NZ_CP032097.1"/>
</dbReference>
<organism evidence="2 4">
    <name type="scientific">Arcobacter ellisii</name>
    <dbReference type="NCBI Taxonomy" id="913109"/>
    <lineage>
        <taxon>Bacteria</taxon>
        <taxon>Pseudomonadati</taxon>
        <taxon>Campylobacterota</taxon>
        <taxon>Epsilonproteobacteria</taxon>
        <taxon>Campylobacterales</taxon>
        <taxon>Arcobacteraceae</taxon>
        <taxon>Arcobacter</taxon>
    </lineage>
</organism>
<evidence type="ECO:0000313" key="1">
    <source>
        <dbReference type="EMBL" id="AXX94474.1"/>
    </source>
</evidence>
<reference evidence="1 3" key="2">
    <citation type="submission" date="2018-08" db="EMBL/GenBank/DDBJ databases">
        <title>Complete genome of the Arcobacter ellisii type strain LMG 26155.</title>
        <authorList>
            <person name="Miller W.G."/>
            <person name="Yee E."/>
            <person name="Bono J.L."/>
        </authorList>
    </citation>
    <scope>NUCLEOTIDE SEQUENCE [LARGE SCALE GENOMIC DNA]</scope>
    <source>
        <strain evidence="1 3">LMG 26155</strain>
    </source>
</reference>
<protein>
    <recommendedName>
        <fullName evidence="5">DUF2116 family Zn-ribbon domain-containing protein</fullName>
    </recommendedName>
</protein>
<dbReference type="EMBL" id="CP032097">
    <property type="protein sequence ID" value="AXX94474.1"/>
    <property type="molecule type" value="Genomic_DNA"/>
</dbReference>
<keyword evidence="3" id="KW-1185">Reference proteome</keyword>
<dbReference type="Proteomes" id="UP000262582">
    <property type="component" value="Chromosome"/>
</dbReference>
<reference evidence="2 4" key="1">
    <citation type="submission" date="2017-09" db="EMBL/GenBank/DDBJ databases">
        <title>Genomics of the genus Arcobacter.</title>
        <authorList>
            <person name="Perez-Cataluna A."/>
            <person name="Figueras M.J."/>
            <person name="Salas-Masso N."/>
        </authorList>
    </citation>
    <scope>NUCLEOTIDE SEQUENCE [LARGE SCALE GENOMIC DNA]</scope>
    <source>
        <strain evidence="2 4">CECT 7837</strain>
    </source>
</reference>
<dbReference type="KEGG" id="aell:AELL_0794"/>
<evidence type="ECO:0000313" key="2">
    <source>
        <dbReference type="EMBL" id="RXI31171.1"/>
    </source>
</evidence>
<evidence type="ECO:0000313" key="4">
    <source>
        <dbReference type="Proteomes" id="UP000290588"/>
    </source>
</evidence>
<gene>
    <name evidence="1" type="ORF">AELL_0794</name>
    <name evidence="2" type="ORF">CP962_06840</name>
</gene>
<dbReference type="EMBL" id="NXIG01000005">
    <property type="protein sequence ID" value="RXI31171.1"/>
    <property type="molecule type" value="Genomic_DNA"/>
</dbReference>
<proteinExistence type="predicted"/>